<sequence>MVAKQRPVLVLAYPQQDDARALVVVLPLTGELRGMRGEVDIGKPKWLPKHSAVNIQGFASIDRHALTRKLGVLAPAQLNAVKDAICDLLDL</sequence>
<evidence type="ECO:0000313" key="1">
    <source>
        <dbReference type="EMBL" id="OAM88043.1"/>
    </source>
</evidence>
<dbReference type="Proteomes" id="UP000078486">
    <property type="component" value="Unassembled WGS sequence"/>
</dbReference>
<dbReference type="Gene3D" id="2.30.30.110">
    <property type="match status" value="1"/>
</dbReference>
<dbReference type="EMBL" id="LRRQ01000149">
    <property type="protein sequence ID" value="OAM88043.1"/>
    <property type="molecule type" value="Genomic_DNA"/>
</dbReference>
<comment type="caution">
    <text evidence="1">The sequence shown here is derived from an EMBL/GenBank/DDBJ whole genome shotgun (WGS) entry which is preliminary data.</text>
</comment>
<protein>
    <recommendedName>
        <fullName evidence="3">Growth inhibitor PemK</fullName>
    </recommendedName>
</protein>
<dbReference type="InterPro" id="IPR003477">
    <property type="entry name" value="PemK-like"/>
</dbReference>
<dbReference type="SUPFAM" id="SSF50118">
    <property type="entry name" value="Cell growth inhibitor/plasmid maintenance toxic component"/>
    <property type="match status" value="1"/>
</dbReference>
<keyword evidence="2" id="KW-1185">Reference proteome</keyword>
<dbReference type="Pfam" id="PF02452">
    <property type="entry name" value="PemK_toxin"/>
    <property type="match status" value="1"/>
</dbReference>
<dbReference type="AlphaFoldDB" id="A0A178IDE1"/>
<organism evidence="1 2">
    <name type="scientific">Termitidicoccus mucosus</name>
    <dbReference type="NCBI Taxonomy" id="1184151"/>
    <lineage>
        <taxon>Bacteria</taxon>
        <taxon>Pseudomonadati</taxon>
        <taxon>Verrucomicrobiota</taxon>
        <taxon>Opitutia</taxon>
        <taxon>Opitutales</taxon>
        <taxon>Opitutaceae</taxon>
        <taxon>Termitidicoccus</taxon>
    </lineage>
</organism>
<name>A0A178IDE1_9BACT</name>
<dbReference type="OrthoDB" id="490628at2"/>
<reference evidence="1 2" key="1">
    <citation type="submission" date="2016-01" db="EMBL/GenBank/DDBJ databases">
        <title>High potential of lignocellulose degradation of a new Verrucomicrobia species.</title>
        <authorList>
            <person name="Wang Y."/>
            <person name="Shi Y."/>
            <person name="Qiu Z."/>
            <person name="Liu S."/>
            <person name="Yang H."/>
        </authorList>
    </citation>
    <scope>NUCLEOTIDE SEQUENCE [LARGE SCALE GENOMIC DNA]</scope>
    <source>
        <strain evidence="1 2">TSB47</strain>
    </source>
</reference>
<evidence type="ECO:0000313" key="2">
    <source>
        <dbReference type="Proteomes" id="UP000078486"/>
    </source>
</evidence>
<evidence type="ECO:0008006" key="3">
    <source>
        <dbReference type="Google" id="ProtNLM"/>
    </source>
</evidence>
<gene>
    <name evidence="1" type="ORF">AW736_21290</name>
</gene>
<proteinExistence type="predicted"/>
<accession>A0A178IDE1</accession>
<dbReference type="InterPro" id="IPR011067">
    <property type="entry name" value="Plasmid_toxin/cell-grow_inhib"/>
</dbReference>
<dbReference type="GO" id="GO:0003677">
    <property type="term" value="F:DNA binding"/>
    <property type="evidence" value="ECO:0007669"/>
    <property type="project" value="InterPro"/>
</dbReference>
<dbReference type="STRING" id="1184151.AW736_21290"/>